<dbReference type="EMBL" id="BT124430">
    <property type="protein sequence ID" value="ADE77679.1"/>
    <property type="molecule type" value="mRNA"/>
</dbReference>
<evidence type="ECO:0000313" key="1">
    <source>
        <dbReference type="EMBL" id="ADE77679.1"/>
    </source>
</evidence>
<organism evidence="1">
    <name type="scientific">Picea sitchensis</name>
    <name type="common">Sitka spruce</name>
    <name type="synonym">Pinus sitchensis</name>
    <dbReference type="NCBI Taxonomy" id="3332"/>
    <lineage>
        <taxon>Eukaryota</taxon>
        <taxon>Viridiplantae</taxon>
        <taxon>Streptophyta</taxon>
        <taxon>Embryophyta</taxon>
        <taxon>Tracheophyta</taxon>
        <taxon>Spermatophyta</taxon>
        <taxon>Pinopsida</taxon>
        <taxon>Pinidae</taxon>
        <taxon>Conifers I</taxon>
        <taxon>Pinales</taxon>
        <taxon>Pinaceae</taxon>
        <taxon>Picea</taxon>
    </lineage>
</organism>
<proteinExistence type="evidence at transcript level"/>
<sequence>MPRASAILHCSAMTAAGHGVGGPFQQPISVHDFMQRIHPMDQLISRHGFMNFPFPVPSDGSMKTALKRKKQIPRSKPLAPSKRLRLEAQRVLKERVQEIADRKGIKLRFCGLRECEEQHIPSLDSPCGVVRTEIGWPPGVPFVHPHDLPNKAKLAFLEAYEPGWTASQDMELGLIESGQAHTHAHA</sequence>
<dbReference type="PANTHER" id="PTHR33644:SF2">
    <property type="entry name" value="2-OXOGLUTARATE (2OG) AND FE(II)-DEPENDENT OXYGENASE SUPERFAMILY PROTEIN"/>
    <property type="match status" value="1"/>
</dbReference>
<accession>D5ADR0</accession>
<dbReference type="PANTHER" id="PTHR33644">
    <property type="entry name" value="U-BOX DOMAIN-CONTAINING PROTEIN 62-RELATED"/>
    <property type="match status" value="1"/>
</dbReference>
<dbReference type="OMA" id="STEIGWP"/>
<dbReference type="AlphaFoldDB" id="D5ADR0"/>
<reference evidence="1" key="1">
    <citation type="submission" date="2010-04" db="EMBL/GenBank/DDBJ databases">
        <authorList>
            <person name="Reid K.E."/>
            <person name="Liao N."/>
            <person name="Chan S."/>
            <person name="Docking R."/>
            <person name="Taylor G."/>
            <person name="Moore R."/>
            <person name="Mayo M."/>
            <person name="Munro S."/>
            <person name="King J."/>
            <person name="Yanchuk A."/>
            <person name="Holt R."/>
            <person name="Jones S."/>
            <person name="Marra M."/>
            <person name="Ritland C.E."/>
            <person name="Ritland K."/>
            <person name="Bohlmann J."/>
        </authorList>
    </citation>
    <scope>NUCLEOTIDE SEQUENCE</scope>
    <source>
        <tissue evidence="1">Bud</tissue>
    </source>
</reference>
<protein>
    <submittedName>
        <fullName evidence="1">Uncharacterized protein</fullName>
    </submittedName>
</protein>
<name>D5ADR0_PICSI</name>